<dbReference type="AlphaFoldDB" id="A0ABD4A0B7"/>
<proteinExistence type="predicted"/>
<reference evidence="1 2" key="1">
    <citation type="submission" date="2014-11" db="EMBL/GenBank/DDBJ databases">
        <title>Draft Genome Sequences of Nine Bacillus subtilis Strains that Form Spores with High Heat-Resistance.</title>
        <authorList>
            <person name="Krawcyk A.O."/>
            <person name="Berendsen E.M."/>
            <person name="de Jong A."/>
            <person name="Holsappel S."/>
            <person name="Eijlander R.T."/>
            <person name="Wells-Bennik M."/>
            <person name="Kuipers O.P."/>
        </authorList>
    </citation>
    <scope>NUCLEOTIDE SEQUENCE [LARGE SCALE GENOMIC DNA]</scope>
    <source>
        <strain evidence="1 2">B4067</strain>
    </source>
</reference>
<dbReference type="InterPro" id="IPR009951">
    <property type="entry name" value="Host-nuc_inhib_Gam"/>
</dbReference>
<dbReference type="SUPFAM" id="SSF161266">
    <property type="entry name" value="Gam-like"/>
    <property type="match status" value="1"/>
</dbReference>
<dbReference type="EMBL" id="JSXS01000013">
    <property type="protein sequence ID" value="KIL33433.1"/>
    <property type="molecule type" value="Genomic_DNA"/>
</dbReference>
<evidence type="ECO:0000313" key="2">
    <source>
        <dbReference type="Proteomes" id="UP000031970"/>
    </source>
</evidence>
<protein>
    <submittedName>
        <fullName evidence="1">Uncharacterized protein</fullName>
    </submittedName>
</protein>
<sequence>MENNFVIFDNDPFAVEEVITEEQEEQTEQEAFEVSDLETAAEAQRRIAYFMEEQQKIDQTAEKQIAPFLEKIEKIKMWQEQEKEKYAKRKAFYENRLERYMRQDIEEQKKKGYQPKKVMKLPYGTVKLIKQQPEYKRNEEELTEYAKAQGFMKVSESVDWSSIKSKCQVVGDKLVDPNGQVVPGVTVVERDDKFSLVLEG</sequence>
<gene>
    <name evidence="1" type="ORF">B4067_4652</name>
</gene>
<organism evidence="1 2">
    <name type="scientific">Bacillus subtilis subsp. subtilis</name>
    <dbReference type="NCBI Taxonomy" id="135461"/>
    <lineage>
        <taxon>Bacteria</taxon>
        <taxon>Bacillati</taxon>
        <taxon>Bacillota</taxon>
        <taxon>Bacilli</taxon>
        <taxon>Bacillales</taxon>
        <taxon>Bacillaceae</taxon>
        <taxon>Bacillus</taxon>
    </lineage>
</organism>
<dbReference type="Proteomes" id="UP000031970">
    <property type="component" value="Unassembled WGS sequence"/>
</dbReference>
<accession>A0ABD4A0B7</accession>
<dbReference type="Pfam" id="PF07352">
    <property type="entry name" value="Phage_Mu_Gam"/>
    <property type="match status" value="1"/>
</dbReference>
<name>A0ABD4A0B7_BACIU</name>
<dbReference type="RefSeq" id="WP_052470527.1">
    <property type="nucleotide sequence ID" value="NZ_JSXS01000013.1"/>
</dbReference>
<evidence type="ECO:0000313" key="1">
    <source>
        <dbReference type="EMBL" id="KIL33433.1"/>
    </source>
</evidence>
<comment type="caution">
    <text evidence="1">The sequence shown here is derived from an EMBL/GenBank/DDBJ whole genome shotgun (WGS) entry which is preliminary data.</text>
</comment>